<protein>
    <submittedName>
        <fullName evidence="3">XRE family transcriptional regulator</fullName>
    </submittedName>
</protein>
<comment type="caution">
    <text evidence="3">The sequence shown here is derived from an EMBL/GenBank/DDBJ whole genome shotgun (WGS) entry which is preliminary data.</text>
</comment>
<name>A0ABP8ZQ38_9MICO</name>
<dbReference type="Pfam" id="PF07883">
    <property type="entry name" value="Cupin_2"/>
    <property type="match status" value="1"/>
</dbReference>
<dbReference type="SUPFAM" id="SSF47413">
    <property type="entry name" value="lambda repressor-like DNA-binding domains"/>
    <property type="match status" value="1"/>
</dbReference>
<dbReference type="PANTHER" id="PTHR46797">
    <property type="entry name" value="HTH-TYPE TRANSCRIPTIONAL REGULATOR"/>
    <property type="match status" value="1"/>
</dbReference>
<dbReference type="Pfam" id="PF01381">
    <property type="entry name" value="HTH_3"/>
    <property type="match status" value="1"/>
</dbReference>
<dbReference type="InterPro" id="IPR010982">
    <property type="entry name" value="Lambda_DNA-bd_dom_sf"/>
</dbReference>
<dbReference type="SUPFAM" id="SSF51182">
    <property type="entry name" value="RmlC-like cupins"/>
    <property type="match status" value="1"/>
</dbReference>
<dbReference type="InterPro" id="IPR014710">
    <property type="entry name" value="RmlC-like_jellyroll"/>
</dbReference>
<keyword evidence="1" id="KW-0238">DNA-binding</keyword>
<feature type="domain" description="HTH cro/C1-type" evidence="2">
    <location>
        <begin position="27"/>
        <end position="81"/>
    </location>
</feature>
<dbReference type="CDD" id="cd00093">
    <property type="entry name" value="HTH_XRE"/>
    <property type="match status" value="1"/>
</dbReference>
<reference evidence="4" key="1">
    <citation type="journal article" date="2019" name="Int. J. Syst. Evol. Microbiol.">
        <title>The Global Catalogue of Microorganisms (GCM) 10K type strain sequencing project: providing services to taxonomists for standard genome sequencing and annotation.</title>
        <authorList>
            <consortium name="The Broad Institute Genomics Platform"/>
            <consortium name="The Broad Institute Genome Sequencing Center for Infectious Disease"/>
            <person name="Wu L."/>
            <person name="Ma J."/>
        </authorList>
    </citation>
    <scope>NUCLEOTIDE SEQUENCE [LARGE SCALE GENOMIC DNA]</scope>
    <source>
        <strain evidence="4">JCM 18537</strain>
    </source>
</reference>
<dbReference type="InterPro" id="IPR050807">
    <property type="entry name" value="TransReg_Diox_bact_type"/>
</dbReference>
<dbReference type="InterPro" id="IPR001387">
    <property type="entry name" value="Cro/C1-type_HTH"/>
</dbReference>
<dbReference type="InterPro" id="IPR013096">
    <property type="entry name" value="Cupin_2"/>
</dbReference>
<evidence type="ECO:0000313" key="3">
    <source>
        <dbReference type="EMBL" id="GAA4762938.1"/>
    </source>
</evidence>
<proteinExistence type="predicted"/>
<dbReference type="SMART" id="SM00530">
    <property type="entry name" value="HTH_XRE"/>
    <property type="match status" value="1"/>
</dbReference>
<dbReference type="Gene3D" id="1.10.260.40">
    <property type="entry name" value="lambda repressor-like DNA-binding domains"/>
    <property type="match status" value="1"/>
</dbReference>
<dbReference type="InterPro" id="IPR011051">
    <property type="entry name" value="RmlC_Cupin_sf"/>
</dbReference>
<accession>A0ABP8ZQ38</accession>
<organism evidence="3 4">
    <name type="scientific">Microbacterium gilvum</name>
    <dbReference type="NCBI Taxonomy" id="1336204"/>
    <lineage>
        <taxon>Bacteria</taxon>
        <taxon>Bacillati</taxon>
        <taxon>Actinomycetota</taxon>
        <taxon>Actinomycetes</taxon>
        <taxon>Micrococcales</taxon>
        <taxon>Microbacteriaceae</taxon>
        <taxon>Microbacterium</taxon>
    </lineage>
</organism>
<gene>
    <name evidence="3" type="ORF">GCM10023351_01810</name>
</gene>
<dbReference type="RefSeq" id="WP_345434980.1">
    <property type="nucleotide sequence ID" value="NZ_BAABKO010000001.1"/>
</dbReference>
<evidence type="ECO:0000259" key="2">
    <source>
        <dbReference type="PROSITE" id="PS50943"/>
    </source>
</evidence>
<keyword evidence="4" id="KW-1185">Reference proteome</keyword>
<dbReference type="Gene3D" id="2.60.120.10">
    <property type="entry name" value="Jelly Rolls"/>
    <property type="match status" value="1"/>
</dbReference>
<dbReference type="Proteomes" id="UP001501645">
    <property type="component" value="Unassembled WGS sequence"/>
</dbReference>
<dbReference type="PROSITE" id="PS50943">
    <property type="entry name" value="HTH_CROC1"/>
    <property type="match status" value="1"/>
</dbReference>
<dbReference type="CDD" id="cd02209">
    <property type="entry name" value="cupin_XRE_C"/>
    <property type="match status" value="1"/>
</dbReference>
<evidence type="ECO:0000313" key="4">
    <source>
        <dbReference type="Proteomes" id="UP001501645"/>
    </source>
</evidence>
<dbReference type="EMBL" id="BAABKO010000001">
    <property type="protein sequence ID" value="GAA4762938.1"/>
    <property type="molecule type" value="Genomic_DNA"/>
</dbReference>
<sequence>MTDDREPRVSATLQIDDDVTAAVGRALAAARADAGMSMRELARRAEVSQPFLSQVERGRAIPSILTLYRIAEALGLSPRALMPRTGDVRAGARIVRSAEGVRMAVSESPDAARARLLTAGGDHRLEVVEYDVAPGQDLGDAFRSAGEMTVYVLSGELIVDVEGEATATLSAGDAISHDAALPHRWRAPRGARVLLAVSHA</sequence>
<evidence type="ECO:0000256" key="1">
    <source>
        <dbReference type="ARBA" id="ARBA00023125"/>
    </source>
</evidence>
<dbReference type="PANTHER" id="PTHR46797:SF1">
    <property type="entry name" value="METHYLPHOSPHONATE SYNTHASE"/>
    <property type="match status" value="1"/>
</dbReference>